<comment type="caution">
    <text evidence="1">The sequence shown here is derived from an EMBL/GenBank/DDBJ whole genome shotgun (WGS) entry which is preliminary data.</text>
</comment>
<evidence type="ECO:0000313" key="2">
    <source>
        <dbReference type="Proteomes" id="UP000825935"/>
    </source>
</evidence>
<proteinExistence type="predicted"/>
<accession>A0A8T2UJ83</accession>
<dbReference type="EMBL" id="CM035412">
    <property type="protein sequence ID" value="KAH7432409.1"/>
    <property type="molecule type" value="Genomic_DNA"/>
</dbReference>
<organism evidence="1 2">
    <name type="scientific">Ceratopteris richardii</name>
    <name type="common">Triangle waterfern</name>
    <dbReference type="NCBI Taxonomy" id="49495"/>
    <lineage>
        <taxon>Eukaryota</taxon>
        <taxon>Viridiplantae</taxon>
        <taxon>Streptophyta</taxon>
        <taxon>Embryophyta</taxon>
        <taxon>Tracheophyta</taxon>
        <taxon>Polypodiopsida</taxon>
        <taxon>Polypodiidae</taxon>
        <taxon>Polypodiales</taxon>
        <taxon>Pteridineae</taxon>
        <taxon>Pteridaceae</taxon>
        <taxon>Parkerioideae</taxon>
        <taxon>Ceratopteris</taxon>
    </lineage>
</organism>
<name>A0A8T2UJ83_CERRI</name>
<gene>
    <name evidence="1" type="ORF">KP509_07G021200</name>
</gene>
<protein>
    <submittedName>
        <fullName evidence="1">Uncharacterized protein</fullName>
    </submittedName>
</protein>
<dbReference type="AlphaFoldDB" id="A0A8T2UJ83"/>
<sequence length="114" mass="13758">MHRVLRVRRKITRQTSSCFLARTHFLVWHRQHYLMYYQLCAISYRIISSRKNQRMNCLEFSSCLIKTPTLDCLQFSSRLITFYTTFVFRCSCVCKQKQASINIAFMFLCLKLHQ</sequence>
<dbReference type="Proteomes" id="UP000825935">
    <property type="component" value="Chromosome 7"/>
</dbReference>
<keyword evidence="2" id="KW-1185">Reference proteome</keyword>
<evidence type="ECO:0000313" key="1">
    <source>
        <dbReference type="EMBL" id="KAH7432409.1"/>
    </source>
</evidence>
<reference evidence="1" key="1">
    <citation type="submission" date="2021-08" db="EMBL/GenBank/DDBJ databases">
        <title>WGS assembly of Ceratopteris richardii.</title>
        <authorList>
            <person name="Marchant D.B."/>
            <person name="Chen G."/>
            <person name="Jenkins J."/>
            <person name="Shu S."/>
            <person name="Leebens-Mack J."/>
            <person name="Grimwood J."/>
            <person name="Schmutz J."/>
            <person name="Soltis P."/>
            <person name="Soltis D."/>
            <person name="Chen Z.-H."/>
        </authorList>
    </citation>
    <scope>NUCLEOTIDE SEQUENCE</scope>
    <source>
        <strain evidence="1">Whitten #5841</strain>
        <tissue evidence="1">Leaf</tissue>
    </source>
</reference>